<evidence type="ECO:0000313" key="2">
    <source>
        <dbReference type="EMBL" id="EMD22374.1"/>
    </source>
</evidence>
<proteinExistence type="predicted"/>
<sequence>MTRRRPPAPPSAGAAAFPASTGKSVHIGRSAGVRTPFPTWFPKRRNGFRAVRRCYGLMTRTRRDNDDRL</sequence>
<dbReference type="EMBL" id="ANMG01000098">
    <property type="protein sequence ID" value="EMD22374.1"/>
    <property type="molecule type" value="Genomic_DNA"/>
</dbReference>
<accession>M2NJR0</accession>
<protein>
    <submittedName>
        <fullName evidence="2">Uncharacterized protein</fullName>
    </submittedName>
</protein>
<evidence type="ECO:0000256" key="1">
    <source>
        <dbReference type="SAM" id="MobiDB-lite"/>
    </source>
</evidence>
<organism evidence="2 3">
    <name type="scientific">Amycolatopsis azurea DSM 43854</name>
    <dbReference type="NCBI Taxonomy" id="1238180"/>
    <lineage>
        <taxon>Bacteria</taxon>
        <taxon>Bacillati</taxon>
        <taxon>Actinomycetota</taxon>
        <taxon>Actinomycetes</taxon>
        <taxon>Pseudonocardiales</taxon>
        <taxon>Pseudonocardiaceae</taxon>
        <taxon>Amycolatopsis</taxon>
    </lineage>
</organism>
<dbReference type="Proteomes" id="UP000014137">
    <property type="component" value="Unassembled WGS sequence"/>
</dbReference>
<name>M2NJR0_9PSEU</name>
<comment type="caution">
    <text evidence="2">The sequence shown here is derived from an EMBL/GenBank/DDBJ whole genome shotgun (WGS) entry which is preliminary data.</text>
</comment>
<dbReference type="AlphaFoldDB" id="M2NJR0"/>
<dbReference type="PATRIC" id="fig|1238180.3.peg.7945"/>
<evidence type="ECO:0000313" key="3">
    <source>
        <dbReference type="Proteomes" id="UP000014137"/>
    </source>
</evidence>
<reference evidence="2 3" key="1">
    <citation type="submission" date="2012-10" db="EMBL/GenBank/DDBJ databases">
        <title>Genome assembly of Amycolatopsis azurea DSM 43854.</title>
        <authorList>
            <person name="Khatri I."/>
            <person name="Kaur I."/>
            <person name="Subramanian S."/>
            <person name="Mayilraj S."/>
        </authorList>
    </citation>
    <scope>NUCLEOTIDE SEQUENCE [LARGE SCALE GENOMIC DNA]</scope>
    <source>
        <strain evidence="2 3">DSM 43854</strain>
    </source>
</reference>
<gene>
    <name evidence="2" type="ORF">C791_8559</name>
</gene>
<feature type="region of interest" description="Disordered" evidence="1">
    <location>
        <begin position="1"/>
        <end position="23"/>
    </location>
</feature>